<dbReference type="SFLD" id="SFLDG01144">
    <property type="entry name" value="C2.B.4:_PGP_Like"/>
    <property type="match status" value="1"/>
</dbReference>
<protein>
    <submittedName>
        <fullName evidence="1">HAD family hydrolase</fullName>
    </submittedName>
</protein>
<dbReference type="PROSITE" id="PS01228">
    <property type="entry name" value="COF_1"/>
    <property type="match status" value="1"/>
</dbReference>
<proteinExistence type="predicted"/>
<dbReference type="PANTHER" id="PTHR10000">
    <property type="entry name" value="PHOSPHOSERINE PHOSPHATASE"/>
    <property type="match status" value="1"/>
</dbReference>
<keyword evidence="1" id="KW-0378">Hydrolase</keyword>
<dbReference type="SFLD" id="SFLDS00003">
    <property type="entry name" value="Haloacid_Dehalogenase"/>
    <property type="match status" value="1"/>
</dbReference>
<dbReference type="InterPro" id="IPR006379">
    <property type="entry name" value="HAD-SF_hydro_IIB"/>
</dbReference>
<dbReference type="PROSITE" id="PS01229">
    <property type="entry name" value="COF_2"/>
    <property type="match status" value="1"/>
</dbReference>
<keyword evidence="2" id="KW-1185">Reference proteome</keyword>
<dbReference type="CDD" id="cd07516">
    <property type="entry name" value="HAD_Pase"/>
    <property type="match status" value="1"/>
</dbReference>
<dbReference type="NCBIfam" id="TIGR00099">
    <property type="entry name" value="Cof-subfamily"/>
    <property type="match status" value="1"/>
</dbReference>
<gene>
    <name evidence="1" type="ORF">A6E14_15640</name>
</gene>
<dbReference type="SFLD" id="SFLDG01140">
    <property type="entry name" value="C2.B:_Phosphomannomutase_and_P"/>
    <property type="match status" value="1"/>
</dbReference>
<dbReference type="InterPro" id="IPR000150">
    <property type="entry name" value="Cof"/>
</dbReference>
<dbReference type="NCBIfam" id="TIGR01484">
    <property type="entry name" value="HAD-SF-IIB"/>
    <property type="match status" value="1"/>
</dbReference>
<reference evidence="2" key="1">
    <citation type="submission" date="2016-06" db="EMBL/GenBank/DDBJ databases">
        <authorList>
            <person name="Hehemann J.-H."/>
            <person name="Arevalo P."/>
            <person name="Datta M.S."/>
            <person name="Polz M.F."/>
        </authorList>
    </citation>
    <scope>NUCLEOTIDE SEQUENCE [LARGE SCALE GENOMIC DNA]</scope>
    <source>
        <strain evidence="2">9CSC122</strain>
    </source>
</reference>
<dbReference type="Proteomes" id="UP000093173">
    <property type="component" value="Unassembled WGS sequence"/>
</dbReference>
<organism evidence="1 2">
    <name type="scientific">Vibrio genomosp. F10</name>
    <dbReference type="NCBI Taxonomy" id="723171"/>
    <lineage>
        <taxon>Bacteria</taxon>
        <taxon>Pseudomonadati</taxon>
        <taxon>Pseudomonadota</taxon>
        <taxon>Gammaproteobacteria</taxon>
        <taxon>Vibrionales</taxon>
        <taxon>Vibrionaceae</taxon>
        <taxon>Vibrio</taxon>
    </lineage>
</organism>
<dbReference type="AlphaFoldDB" id="A0A1B9QV28"/>
<name>A0A1B9QV28_9VIBR</name>
<dbReference type="GO" id="GO:0016791">
    <property type="term" value="F:phosphatase activity"/>
    <property type="evidence" value="ECO:0007669"/>
    <property type="project" value="UniProtKB-ARBA"/>
</dbReference>
<dbReference type="Gene3D" id="3.40.50.1000">
    <property type="entry name" value="HAD superfamily/HAD-like"/>
    <property type="match status" value="1"/>
</dbReference>
<accession>A0A1B9QV28</accession>
<dbReference type="Gene3D" id="3.30.1240.10">
    <property type="match status" value="1"/>
</dbReference>
<dbReference type="EMBL" id="MAJZ01000910">
    <property type="protein sequence ID" value="OCH72450.1"/>
    <property type="molecule type" value="Genomic_DNA"/>
</dbReference>
<evidence type="ECO:0000313" key="1">
    <source>
        <dbReference type="EMBL" id="OCH72450.1"/>
    </source>
</evidence>
<comment type="caution">
    <text evidence="1">The sequence shown here is derived from an EMBL/GenBank/DDBJ whole genome shotgun (WGS) entry which is preliminary data.</text>
</comment>
<dbReference type="Pfam" id="PF08282">
    <property type="entry name" value="Hydrolase_3"/>
    <property type="match status" value="1"/>
</dbReference>
<dbReference type="InterPro" id="IPR023214">
    <property type="entry name" value="HAD_sf"/>
</dbReference>
<dbReference type="SUPFAM" id="SSF56784">
    <property type="entry name" value="HAD-like"/>
    <property type="match status" value="1"/>
</dbReference>
<dbReference type="InterPro" id="IPR036412">
    <property type="entry name" value="HAD-like_sf"/>
</dbReference>
<dbReference type="GO" id="GO:0000287">
    <property type="term" value="F:magnesium ion binding"/>
    <property type="evidence" value="ECO:0007669"/>
    <property type="project" value="TreeGrafter"/>
</dbReference>
<dbReference type="RefSeq" id="WP_065577389.1">
    <property type="nucleotide sequence ID" value="NZ_JBNGCH010000910.1"/>
</dbReference>
<dbReference type="PANTHER" id="PTHR10000:SF8">
    <property type="entry name" value="HAD SUPERFAMILY HYDROLASE-LIKE, TYPE 3"/>
    <property type="match status" value="1"/>
</dbReference>
<sequence>MYKLIALDMDGTLLNSNKQISDKTKLAISAARNKGVKVVLASGRPLDGMVDKLDELGINGDNEFVLYYNGSMVKELGNQGIIRKQIIDGKAAKEVAAMAKEFDLNVHAFSEEHGLITPQNSEYTQLEATINGLSLTEMDFSTLEDEHPIIKAMIVGKPGKLTQAIALLPKELHQRYTIVQSAPFFLEFLSLGSNKGLGIESIANYLGLDSSEVICVGDAENDNHMLTYAGMGVAMGNAMTETKALANYIAPSNDEDGVADVIEKFILSS</sequence>
<evidence type="ECO:0000313" key="2">
    <source>
        <dbReference type="Proteomes" id="UP000093173"/>
    </source>
</evidence>
<dbReference type="GO" id="GO:0005829">
    <property type="term" value="C:cytosol"/>
    <property type="evidence" value="ECO:0007669"/>
    <property type="project" value="TreeGrafter"/>
</dbReference>